<dbReference type="UniPathway" id="UPA00049">
    <property type="reaction ID" value="UER00060"/>
</dbReference>
<dbReference type="Gene3D" id="6.10.240.10">
    <property type="match status" value="1"/>
</dbReference>
<dbReference type="GO" id="GO:0000287">
    <property type="term" value="F:magnesium ion binding"/>
    <property type="evidence" value="ECO:0007669"/>
    <property type="project" value="UniProtKB-UniRule"/>
</dbReference>
<accession>A2SPE1</accession>
<feature type="binding site" evidence="9 10">
    <location>
        <position position="215"/>
    </location>
    <ligand>
        <name>Mg(2+)</name>
        <dbReference type="ChEBI" id="CHEBI:18420"/>
        <label>1</label>
    </ligand>
</feature>
<comment type="caution">
    <text evidence="9">Lacks conserved residue(s) required for the propagation of feature annotation.</text>
</comment>
<keyword evidence="6 9" id="KW-0460">Magnesium</keyword>
<feature type="binding site" evidence="9 10">
    <location>
        <position position="211"/>
    </location>
    <ligand>
        <name>Mg(2+)</name>
        <dbReference type="ChEBI" id="CHEBI:18420"/>
        <label>1</label>
    </ligand>
</feature>
<feature type="active site" evidence="9">
    <location>
        <position position="128"/>
    </location>
</feature>
<dbReference type="UniPathway" id="UPA00047">
    <property type="reaction ID" value="UER00056"/>
</dbReference>
<evidence type="ECO:0000259" key="11">
    <source>
        <dbReference type="PROSITE" id="PS51850"/>
    </source>
</evidence>
<evidence type="ECO:0000256" key="6">
    <source>
        <dbReference type="ARBA" id="ARBA00022842"/>
    </source>
</evidence>
<keyword evidence="14" id="KW-1185">Reference proteome</keyword>
<keyword evidence="4 9" id="KW-0028">Amino-acid biosynthesis</keyword>
<evidence type="ECO:0000256" key="7">
    <source>
        <dbReference type="ARBA" id="ARBA00023002"/>
    </source>
</evidence>
<dbReference type="Pfam" id="PF01450">
    <property type="entry name" value="KARI_C"/>
    <property type="match status" value="1"/>
</dbReference>
<dbReference type="AlphaFoldDB" id="A2SPE1"/>
<dbReference type="NCBIfam" id="TIGR00465">
    <property type="entry name" value="ilvC"/>
    <property type="match status" value="1"/>
</dbReference>
<evidence type="ECO:0000256" key="9">
    <source>
        <dbReference type="HAMAP-Rule" id="MF_00435"/>
    </source>
</evidence>
<dbReference type="PIRSF" id="PIRSF000116">
    <property type="entry name" value="IlvC_gammaproteo"/>
    <property type="match status" value="1"/>
</dbReference>
<evidence type="ECO:0000256" key="3">
    <source>
        <dbReference type="ARBA" id="ARBA00010318"/>
    </source>
</evidence>
<dbReference type="SUPFAM" id="SSF51735">
    <property type="entry name" value="NAD(P)-binding Rossmann-fold domains"/>
    <property type="match status" value="1"/>
</dbReference>
<keyword evidence="9" id="KW-0521">NADP</keyword>
<dbReference type="InterPro" id="IPR008927">
    <property type="entry name" value="6-PGluconate_DH-like_C_sf"/>
</dbReference>
<dbReference type="InterPro" id="IPR013116">
    <property type="entry name" value="KARI_N"/>
</dbReference>
<name>A2SPE1_METLZ</name>
<dbReference type="InterPro" id="IPR000506">
    <property type="entry name" value="KARI_C"/>
</dbReference>
<organism evidence="13 14">
    <name type="scientific">Methanocorpusculum labreanum (strain ATCC 43576 / DSM 4855 / Z)</name>
    <dbReference type="NCBI Taxonomy" id="410358"/>
    <lineage>
        <taxon>Archaea</taxon>
        <taxon>Methanobacteriati</taxon>
        <taxon>Methanobacteriota</taxon>
        <taxon>Stenosarchaea group</taxon>
        <taxon>Methanomicrobia</taxon>
        <taxon>Methanomicrobiales</taxon>
        <taxon>Methanocorpusculaceae</taxon>
        <taxon>Methanocorpusculum</taxon>
    </lineage>
</organism>
<dbReference type="InterPro" id="IPR036291">
    <property type="entry name" value="NAD(P)-bd_dom_sf"/>
</dbReference>
<evidence type="ECO:0000313" key="14">
    <source>
        <dbReference type="Proteomes" id="UP000000365"/>
    </source>
</evidence>
<evidence type="ECO:0000256" key="2">
    <source>
        <dbReference type="ARBA" id="ARBA00004885"/>
    </source>
</evidence>
<protein>
    <recommendedName>
        <fullName evidence="9">Ketol-acid reductoisomerase (NADP(+))</fullName>
        <shortName evidence="9">KARI</shortName>
        <ecNumber evidence="9">1.1.1.86</ecNumber>
    </recommendedName>
    <alternativeName>
        <fullName evidence="9">Acetohydroxy-acid isomeroreductase</fullName>
        <shortName evidence="9">AHIR</shortName>
    </alternativeName>
    <alternativeName>
        <fullName evidence="9">Alpha-keto-beta-hydroxylacyl reductoisomerase</fullName>
    </alternativeName>
</protein>
<comment type="function">
    <text evidence="9">Involved in the biosynthesis of branched-chain amino acids (BCAA). Catalyzes an alkyl-migration followed by a ketol-acid reduction of (S)-2-acetolactate (S2AL) to yield (R)-2,3-dihydroxy-isovalerate. In the isomerase reaction, S2AL is rearranged via a Mg-dependent methyl migration to produce 3-hydroxy-3-methyl-2-ketobutyrate (HMKB). In the reductase reaction, this 2-ketoacid undergoes a metal-dependent reduction by NADPH to yield (R)-2,3-dihydroxy-isovalerate.</text>
</comment>
<comment type="pathway">
    <text evidence="2 9">Amino-acid biosynthesis; L-isoleucine biosynthesis; L-isoleucine from 2-oxobutanoate: step 2/4.</text>
</comment>
<comment type="cofactor">
    <cofactor evidence="9">
        <name>Mg(2+)</name>
        <dbReference type="ChEBI" id="CHEBI:18420"/>
    </cofactor>
    <text evidence="9">Binds 2 magnesium ions per subunit.</text>
</comment>
<dbReference type="KEGG" id="mla:Mlab_0019"/>
<dbReference type="PANTHER" id="PTHR21371">
    <property type="entry name" value="KETOL-ACID REDUCTOISOMERASE, MITOCHONDRIAL"/>
    <property type="match status" value="1"/>
</dbReference>
<evidence type="ECO:0000256" key="4">
    <source>
        <dbReference type="ARBA" id="ARBA00022605"/>
    </source>
</evidence>
<feature type="binding site" evidence="9 10">
    <location>
        <position position="272"/>
    </location>
    <ligand>
        <name>substrate</name>
    </ligand>
</feature>
<feature type="domain" description="KARI N-terminal Rossmann" evidence="11">
    <location>
        <begin position="23"/>
        <end position="202"/>
    </location>
</feature>
<evidence type="ECO:0000256" key="8">
    <source>
        <dbReference type="ARBA" id="ARBA00023304"/>
    </source>
</evidence>
<dbReference type="GO" id="GO:0016853">
    <property type="term" value="F:isomerase activity"/>
    <property type="evidence" value="ECO:0007669"/>
    <property type="project" value="UniProtKB-KW"/>
</dbReference>
<feature type="domain" description="KARI C-terminal knotted" evidence="12">
    <location>
        <begin position="203"/>
        <end position="346"/>
    </location>
</feature>
<evidence type="ECO:0000256" key="5">
    <source>
        <dbReference type="ARBA" id="ARBA00022723"/>
    </source>
</evidence>
<evidence type="ECO:0000256" key="1">
    <source>
        <dbReference type="ARBA" id="ARBA00004864"/>
    </source>
</evidence>
<dbReference type="EC" id="1.1.1.86" evidence="9"/>
<feature type="binding site" evidence="9">
    <location>
        <position position="154"/>
    </location>
    <ligand>
        <name>NADP(+)</name>
        <dbReference type="ChEBI" id="CHEBI:58349"/>
    </ligand>
</feature>
<dbReference type="SUPFAM" id="SSF48179">
    <property type="entry name" value="6-phosphogluconate dehydrogenase C-terminal domain-like"/>
    <property type="match status" value="1"/>
</dbReference>
<comment type="pathway">
    <text evidence="1 9">Amino-acid biosynthesis; L-valine biosynthesis; L-valine from pyruvate: step 2/4.</text>
</comment>
<sequence length="346" mass="37505">MCMGMRVYNFIRIRIPNTPAYMMQKYSVTDEDIGFISEKCVAVLGYGSQGRSQARNLRDSGISVIVGNRPGKSFDLAVSDGFSVMSVRDAVMRSDILAVFFPDESAADIYLKDIAPFLKEGQCLVFAHGFNIHYGFIVPPKFTDVVLVAPKGVGPMVRKLYEDGSGVPSLIAVHQDHTGRALNLALGFAAGIGSSRSAVLASTFRDETETDLFGEQAVICGGLPALIFAAYDTLVKAGYPPELAFSECAHEVKLVVDLIYEGGFSKMHDFVSKTAGYGGITRGARVIGDDSRKQMTTILNEIQSGEFAKEWMAEKRAGSKKYAGLVDQVKNSDIETTGAEFRGLLT</sequence>
<feature type="binding site" evidence="9">
    <location>
        <position position="73"/>
    </location>
    <ligand>
        <name>NADP(+)</name>
        <dbReference type="ChEBI" id="CHEBI:58349"/>
    </ligand>
</feature>
<dbReference type="Gene3D" id="3.40.50.720">
    <property type="entry name" value="NAD(P)-binding Rossmann-like Domain"/>
    <property type="match status" value="1"/>
</dbReference>
<keyword evidence="5 9" id="KW-0479">Metal-binding</keyword>
<evidence type="ECO:0000259" key="12">
    <source>
        <dbReference type="PROSITE" id="PS51851"/>
    </source>
</evidence>
<dbReference type="NCBIfam" id="NF004017">
    <property type="entry name" value="PRK05479.1"/>
    <property type="match status" value="1"/>
</dbReference>
<dbReference type="PANTHER" id="PTHR21371:SF1">
    <property type="entry name" value="KETOL-ACID REDUCTOISOMERASE, MITOCHONDRIAL"/>
    <property type="match status" value="1"/>
</dbReference>
<reference evidence="13 14" key="1">
    <citation type="journal article" date="2009" name="Stand. Genomic Sci.">
        <title>Complete genome sequence of Methanocorpusculum labreanum type strain Z.</title>
        <authorList>
            <person name="Anderson I.J."/>
            <person name="Sieprawska-Lupa M."/>
            <person name="Goltsman E."/>
            <person name="Lapidus A."/>
            <person name="Copeland A."/>
            <person name="Glavina Del Rio T."/>
            <person name="Tice H."/>
            <person name="Dalin E."/>
            <person name="Barry K."/>
            <person name="Pitluck S."/>
            <person name="Hauser L."/>
            <person name="Land M."/>
            <person name="Lucas S."/>
            <person name="Richardson P."/>
            <person name="Whitman W.B."/>
            <person name="Kyrpides N.C."/>
        </authorList>
    </citation>
    <scope>NUCLEOTIDE SEQUENCE [LARGE SCALE GENOMIC DNA]</scope>
    <source>
        <strain evidence="14">ATCC 43576 / DSM 4855 / Z</strain>
    </source>
</reference>
<feature type="binding site" evidence="9 10">
    <location>
        <position position="247"/>
    </location>
    <ligand>
        <name>Mg(2+)</name>
        <dbReference type="ChEBI" id="CHEBI:18420"/>
        <label>2</label>
    </ligand>
</feature>
<dbReference type="Pfam" id="PF07991">
    <property type="entry name" value="KARI_N"/>
    <property type="match status" value="1"/>
</dbReference>
<keyword evidence="13" id="KW-0413">Isomerase</keyword>
<dbReference type="HAMAP" id="MF_00435">
    <property type="entry name" value="IlvC"/>
    <property type="match status" value="1"/>
</dbReference>
<dbReference type="EMBL" id="CP000559">
    <property type="protein sequence ID" value="ABN06197.1"/>
    <property type="molecule type" value="Genomic_DNA"/>
</dbReference>
<dbReference type="PROSITE" id="PS51850">
    <property type="entry name" value="KARI_N"/>
    <property type="match status" value="1"/>
</dbReference>
<dbReference type="eggNOG" id="arCOG04465">
    <property type="taxonomic scope" value="Archaea"/>
</dbReference>
<dbReference type="InterPro" id="IPR014359">
    <property type="entry name" value="KARI_prok"/>
</dbReference>
<dbReference type="GO" id="GO:0009099">
    <property type="term" value="P:L-valine biosynthetic process"/>
    <property type="evidence" value="ECO:0007669"/>
    <property type="project" value="UniProtKB-UniRule"/>
</dbReference>
<proteinExistence type="inferred from homology"/>
<keyword evidence="7 9" id="KW-0560">Oxidoreductase</keyword>
<keyword evidence="8 9" id="KW-0100">Branched-chain amino acid biosynthesis</keyword>
<dbReference type="InterPro" id="IPR013023">
    <property type="entry name" value="KARI"/>
</dbReference>
<evidence type="ECO:0000313" key="13">
    <source>
        <dbReference type="EMBL" id="ABN06197.1"/>
    </source>
</evidence>
<dbReference type="GO" id="GO:0004455">
    <property type="term" value="F:ketol-acid reductoisomerase activity"/>
    <property type="evidence" value="ECO:0007669"/>
    <property type="project" value="UniProtKB-UniRule"/>
</dbReference>
<comment type="similarity">
    <text evidence="3 9 10">Belongs to the ketol-acid reductoisomerase family.</text>
</comment>
<dbReference type="STRING" id="410358.Mlab_0019"/>
<evidence type="ECO:0000256" key="10">
    <source>
        <dbReference type="PROSITE-ProRule" id="PRU01198"/>
    </source>
</evidence>
<dbReference type="GO" id="GO:0009097">
    <property type="term" value="P:isoleucine biosynthetic process"/>
    <property type="evidence" value="ECO:0007669"/>
    <property type="project" value="UniProtKB-UniRule"/>
</dbReference>
<dbReference type="PROSITE" id="PS51851">
    <property type="entry name" value="KARI_C"/>
    <property type="match status" value="1"/>
</dbReference>
<feature type="binding site" evidence="9">
    <location>
        <position position="69"/>
    </location>
    <ligand>
        <name>NADP(+)</name>
        <dbReference type="ChEBI" id="CHEBI:58349"/>
    </ligand>
</feature>
<feature type="binding site" evidence="9 10">
    <location>
        <position position="251"/>
    </location>
    <ligand>
        <name>Mg(2+)</name>
        <dbReference type="ChEBI" id="CHEBI:18420"/>
        <label>2</label>
    </ligand>
</feature>
<comment type="catalytic activity">
    <reaction evidence="9">
        <text>(2R)-2,3-dihydroxy-3-methylbutanoate + NADP(+) = (2S)-2-acetolactate + NADPH + H(+)</text>
        <dbReference type="Rhea" id="RHEA:22068"/>
        <dbReference type="ChEBI" id="CHEBI:15378"/>
        <dbReference type="ChEBI" id="CHEBI:49072"/>
        <dbReference type="ChEBI" id="CHEBI:57783"/>
        <dbReference type="ChEBI" id="CHEBI:58349"/>
        <dbReference type="ChEBI" id="CHEBI:58476"/>
        <dbReference type="EC" id="1.1.1.86"/>
    </reaction>
</comment>
<dbReference type="HOGENOM" id="CLU_033821_0_1_2"/>
<feature type="binding site" evidence="9 10">
    <location>
        <position position="211"/>
    </location>
    <ligand>
        <name>Mg(2+)</name>
        <dbReference type="ChEBI" id="CHEBI:18420"/>
        <label>2</label>
    </ligand>
</feature>
<dbReference type="Proteomes" id="UP000000365">
    <property type="component" value="Chromosome"/>
</dbReference>
<dbReference type="GO" id="GO:0050661">
    <property type="term" value="F:NADP binding"/>
    <property type="evidence" value="ECO:0007669"/>
    <property type="project" value="InterPro"/>
</dbReference>
<gene>
    <name evidence="9" type="primary">ilvC</name>
    <name evidence="13" type="ordered locus">Mlab_0019</name>
</gene>
<feature type="binding site" evidence="9">
    <location>
        <begin position="46"/>
        <end position="49"/>
    </location>
    <ligand>
        <name>NADP(+)</name>
        <dbReference type="ChEBI" id="CHEBI:58349"/>
    </ligand>
</feature>
<comment type="catalytic activity">
    <reaction evidence="9">
        <text>(2R,3R)-2,3-dihydroxy-3-methylpentanoate + NADP(+) = (S)-2-ethyl-2-hydroxy-3-oxobutanoate + NADPH + H(+)</text>
        <dbReference type="Rhea" id="RHEA:13493"/>
        <dbReference type="ChEBI" id="CHEBI:15378"/>
        <dbReference type="ChEBI" id="CHEBI:49256"/>
        <dbReference type="ChEBI" id="CHEBI:49258"/>
        <dbReference type="ChEBI" id="CHEBI:57783"/>
        <dbReference type="ChEBI" id="CHEBI:58349"/>
        <dbReference type="EC" id="1.1.1.86"/>
    </reaction>
</comment>